<evidence type="ECO:0000313" key="1">
    <source>
        <dbReference type="EMBL" id="POZ55062.1"/>
    </source>
</evidence>
<comment type="caution">
    <text evidence="1">The sequence shown here is derived from an EMBL/GenBank/DDBJ whole genome shotgun (WGS) entry which is preliminary data.</text>
</comment>
<dbReference type="EMBL" id="PGLV01000002">
    <property type="protein sequence ID" value="POZ55062.1"/>
    <property type="molecule type" value="Genomic_DNA"/>
</dbReference>
<organism evidence="1 2">
    <name type="scientific">Lysinibacillus sphaericus</name>
    <name type="common">Bacillus sphaericus</name>
    <dbReference type="NCBI Taxonomy" id="1421"/>
    <lineage>
        <taxon>Bacteria</taxon>
        <taxon>Bacillati</taxon>
        <taxon>Bacillota</taxon>
        <taxon>Bacilli</taxon>
        <taxon>Bacillales</taxon>
        <taxon>Bacillaceae</taxon>
        <taxon>Lysinibacillus</taxon>
    </lineage>
</organism>
<evidence type="ECO:0000313" key="2">
    <source>
        <dbReference type="Proteomes" id="UP000237319"/>
    </source>
</evidence>
<dbReference type="RefSeq" id="WP_103977706.1">
    <property type="nucleotide sequence ID" value="NZ_PGLV01000002.1"/>
</dbReference>
<proteinExistence type="predicted"/>
<name>A0A2S5CWE6_LYSSH</name>
<reference evidence="1 2" key="1">
    <citation type="submission" date="2017-11" db="EMBL/GenBank/DDBJ databases">
        <title>Genome sequence of Lysinibacillus sphaericus, a lignin-degrading bacteria isolated from municipal solid waste soil.</title>
        <authorList>
            <person name="Persinoti G.F."/>
            <person name="Paixao D.A."/>
            <person name="Bugg T.D."/>
            <person name="Squina F.M."/>
        </authorList>
    </citation>
    <scope>NUCLEOTIDE SEQUENCE [LARGE SCALE GENOMIC DNA]</scope>
    <source>
        <strain evidence="1 2">A1</strain>
    </source>
</reference>
<dbReference type="AlphaFoldDB" id="A0A2S5CWE6"/>
<accession>A0A2S5CWE6</accession>
<dbReference type="Proteomes" id="UP000237319">
    <property type="component" value="Unassembled WGS sequence"/>
</dbReference>
<gene>
    <name evidence="1" type="ORF">LYSIN_03359</name>
</gene>
<protein>
    <submittedName>
        <fullName evidence="1">Uncharacterized protein</fullName>
    </submittedName>
</protein>
<keyword evidence="2" id="KW-1185">Reference proteome</keyword>
<sequence>MSKGCNHGIFASGDVVVMTKMKNEERKGCTLILTALETKFKQMQIAVNRSCNIESDEYIFNQFVEVTQLLK</sequence>